<keyword evidence="1" id="KW-0732">Signal</keyword>
<dbReference type="PROSITE" id="PS51257">
    <property type="entry name" value="PROKAR_LIPOPROTEIN"/>
    <property type="match status" value="1"/>
</dbReference>
<dbReference type="eggNOG" id="ENOG5033WSR">
    <property type="taxonomic scope" value="Bacteria"/>
</dbReference>
<dbReference type="OrthoDB" id="2860517at2"/>
<evidence type="ECO:0000313" key="2">
    <source>
        <dbReference type="EMBL" id="EIJ80295.1"/>
    </source>
</evidence>
<dbReference type="EMBL" id="AFEU01000002">
    <property type="protein sequence ID" value="EIJ80295.1"/>
    <property type="molecule type" value="Genomic_DNA"/>
</dbReference>
<evidence type="ECO:0000313" key="3">
    <source>
        <dbReference type="Proteomes" id="UP000010523"/>
    </source>
</evidence>
<dbReference type="AlphaFoldDB" id="I3E1C4"/>
<protein>
    <recommendedName>
        <fullName evidence="4">Sporulation lipoprotein YhcN/YlaJ-like protein</fullName>
    </recommendedName>
</protein>
<keyword evidence="3" id="KW-1185">Reference proteome</keyword>
<feature type="chain" id="PRO_5003670252" description="Sporulation lipoprotein YhcN/YlaJ-like protein" evidence="1">
    <location>
        <begin position="23"/>
        <end position="151"/>
    </location>
</feature>
<name>I3E1C4_BACMT</name>
<evidence type="ECO:0008006" key="4">
    <source>
        <dbReference type="Google" id="ProtNLM"/>
    </source>
</evidence>
<dbReference type="RefSeq" id="WP_003351735.1">
    <property type="nucleotide sequence ID" value="NZ_AFEU01000002.1"/>
</dbReference>
<accession>I3E1C4</accession>
<organism evidence="2 3">
    <name type="scientific">Bacillus methanolicus PB1</name>
    <dbReference type="NCBI Taxonomy" id="997296"/>
    <lineage>
        <taxon>Bacteria</taxon>
        <taxon>Bacillati</taxon>
        <taxon>Bacillota</taxon>
        <taxon>Bacilli</taxon>
        <taxon>Bacillales</taxon>
        <taxon>Bacillaceae</taxon>
        <taxon>Bacillus</taxon>
    </lineage>
</organism>
<dbReference type="Proteomes" id="UP000010523">
    <property type="component" value="Unassembled WGS sequence"/>
</dbReference>
<reference evidence="2 3" key="1">
    <citation type="journal article" date="2012" name="Appl. Environ. Microbiol.">
        <title>Genome Sequence of Thermotolerant Bacillus methanolicus: Features and Regulation Related to Methylotrophy and Production of L-Lysine and L-Glutamate from Methanol.</title>
        <authorList>
            <person name="Heggeset T.M."/>
            <person name="Krog A."/>
            <person name="Balzer S."/>
            <person name="Wentzel A."/>
            <person name="Ellingsen T.E."/>
            <person name="Brautaset T."/>
        </authorList>
    </citation>
    <scope>NUCLEOTIDE SEQUENCE [LARGE SCALE GENOMIC DNA]</scope>
    <source>
        <strain evidence="2 3">PB1</strain>
    </source>
</reference>
<comment type="caution">
    <text evidence="2">The sequence shown here is derived from an EMBL/GenBank/DDBJ whole genome shotgun (WGS) entry which is preliminary data.</text>
</comment>
<sequence length="151" mass="17628">MKKAIYMMFLLLILITGCRQNAADGWIYGQNDKDGARLITSRKEALQKIDIDNDPRMDRTMSDQNPNFVNFSGNRNDIGKDVEMARQVVKQTKEFEPGPIWVNGEDMWVTVYKKGMLSERDQMDAQSRIHKMLLKALPRYDIEVRVREDRT</sequence>
<gene>
    <name evidence="2" type="ORF">PB1_08037</name>
</gene>
<proteinExistence type="predicted"/>
<feature type="signal peptide" evidence="1">
    <location>
        <begin position="1"/>
        <end position="22"/>
    </location>
</feature>
<dbReference type="PATRIC" id="fig|997296.3.peg.1707"/>
<evidence type="ECO:0000256" key="1">
    <source>
        <dbReference type="SAM" id="SignalP"/>
    </source>
</evidence>
<dbReference type="STRING" id="997296.PB1_08037"/>